<dbReference type="InterPro" id="IPR050397">
    <property type="entry name" value="Env_Response_Regulators"/>
</dbReference>
<dbReference type="RefSeq" id="WP_071649889.1">
    <property type="nucleotide sequence ID" value="NZ_CP017962.1"/>
</dbReference>
<organism evidence="7 8">
    <name type="scientific">Virgibacillus halodenitrificans</name>
    <name type="common">Bacillus halodenitrificans</name>
    <dbReference type="NCBI Taxonomy" id="1482"/>
    <lineage>
        <taxon>Bacteria</taxon>
        <taxon>Bacillati</taxon>
        <taxon>Bacillota</taxon>
        <taxon>Bacilli</taxon>
        <taxon>Bacillales</taxon>
        <taxon>Bacillaceae</taxon>
        <taxon>Virgibacillus</taxon>
    </lineage>
</organism>
<evidence type="ECO:0000256" key="1">
    <source>
        <dbReference type="ARBA" id="ARBA00023015"/>
    </source>
</evidence>
<proteinExistence type="predicted"/>
<evidence type="ECO:0000256" key="2">
    <source>
        <dbReference type="ARBA" id="ARBA00023125"/>
    </source>
</evidence>
<dbReference type="PANTHER" id="PTHR24567">
    <property type="entry name" value="CRP FAMILY TRANSCRIPTIONAL REGULATORY PROTEIN"/>
    <property type="match status" value="1"/>
</dbReference>
<evidence type="ECO:0000256" key="4">
    <source>
        <dbReference type="ARBA" id="ARBA00023163"/>
    </source>
</evidence>
<dbReference type="GeneID" id="71516409"/>
<dbReference type="GO" id="GO:0005829">
    <property type="term" value="C:cytosol"/>
    <property type="evidence" value="ECO:0007669"/>
    <property type="project" value="TreeGrafter"/>
</dbReference>
<keyword evidence="3" id="KW-0010">Activator</keyword>
<dbReference type="PROSITE" id="PS51063">
    <property type="entry name" value="HTH_CRP_2"/>
    <property type="match status" value="1"/>
</dbReference>
<dbReference type="Gene3D" id="2.60.120.10">
    <property type="entry name" value="Jelly Rolls"/>
    <property type="match status" value="1"/>
</dbReference>
<dbReference type="Proteomes" id="UP000182945">
    <property type="component" value="Chromosome"/>
</dbReference>
<dbReference type="KEGG" id="vhl:BME96_18520"/>
<dbReference type="Gene3D" id="1.10.10.10">
    <property type="entry name" value="Winged helix-like DNA-binding domain superfamily/Winged helix DNA-binding domain"/>
    <property type="match status" value="1"/>
</dbReference>
<dbReference type="GO" id="GO:0003677">
    <property type="term" value="F:DNA binding"/>
    <property type="evidence" value="ECO:0007669"/>
    <property type="project" value="UniProtKB-KW"/>
</dbReference>
<evidence type="ECO:0000313" key="7">
    <source>
        <dbReference type="EMBL" id="APC50071.1"/>
    </source>
</evidence>
<evidence type="ECO:0000259" key="6">
    <source>
        <dbReference type="PROSITE" id="PS51063"/>
    </source>
</evidence>
<dbReference type="InterPro" id="IPR014710">
    <property type="entry name" value="RmlC-like_jellyroll"/>
</dbReference>
<dbReference type="InterPro" id="IPR012318">
    <property type="entry name" value="HTH_CRP"/>
</dbReference>
<feature type="domain" description="HTH crp-type" evidence="6">
    <location>
        <begin position="157"/>
        <end position="228"/>
    </location>
</feature>
<dbReference type="InterPro" id="IPR000595">
    <property type="entry name" value="cNMP-bd_dom"/>
</dbReference>
<protein>
    <submittedName>
        <fullName evidence="7">Crp/Fnr family transcriptional regulator</fullName>
    </submittedName>
</protein>
<dbReference type="PRINTS" id="PR00034">
    <property type="entry name" value="HTHCRP"/>
</dbReference>
<sequence length="235" mass="26666">MEQNQCSHHQQGHVECIRSVPIFNHLEGSQMDLIAKSAKTLHLHKGEILFRADEEDDALYIINSGKVRIYHLSDSGKEQLVRILNPGDFTGELAIFHSGSIHGNYAEALQNTSICLIQREDLQKYLMEYPQISLKLLSEVTIRLMDSEKQTTQVAIENVEVRIISFLAENVEKGNDNSPTVTLPMSKKDLASYLGTTPETISRKFTTLEERGLIKQLPKKKIKIMDLNQLLLHTK</sequence>
<dbReference type="SMART" id="SM00419">
    <property type="entry name" value="HTH_CRP"/>
    <property type="match status" value="1"/>
</dbReference>
<dbReference type="PROSITE" id="PS50042">
    <property type="entry name" value="CNMP_BINDING_3"/>
    <property type="match status" value="1"/>
</dbReference>
<evidence type="ECO:0000313" key="8">
    <source>
        <dbReference type="Proteomes" id="UP000182945"/>
    </source>
</evidence>
<dbReference type="Pfam" id="PF00027">
    <property type="entry name" value="cNMP_binding"/>
    <property type="match status" value="1"/>
</dbReference>
<evidence type="ECO:0000259" key="5">
    <source>
        <dbReference type="PROSITE" id="PS50042"/>
    </source>
</evidence>
<dbReference type="InterPro" id="IPR036388">
    <property type="entry name" value="WH-like_DNA-bd_sf"/>
</dbReference>
<dbReference type="AlphaFoldDB" id="A0AAC9J294"/>
<dbReference type="EMBL" id="CP017962">
    <property type="protein sequence ID" value="APC50071.1"/>
    <property type="molecule type" value="Genomic_DNA"/>
</dbReference>
<evidence type="ECO:0000256" key="3">
    <source>
        <dbReference type="ARBA" id="ARBA00023159"/>
    </source>
</evidence>
<dbReference type="GO" id="GO:0003700">
    <property type="term" value="F:DNA-binding transcription factor activity"/>
    <property type="evidence" value="ECO:0007669"/>
    <property type="project" value="TreeGrafter"/>
</dbReference>
<reference evidence="7 8" key="1">
    <citation type="submission" date="2016-11" db="EMBL/GenBank/DDBJ databases">
        <title>Complete genome sequencing of Virgibacillus halodenitrificans PDB-F2.</title>
        <authorList>
            <person name="Sun Z."/>
            <person name="Zhou Y."/>
            <person name="Li H."/>
        </authorList>
    </citation>
    <scope>NUCLEOTIDE SEQUENCE [LARGE SCALE GENOMIC DNA]</scope>
    <source>
        <strain evidence="7 8">PDB-F2</strain>
    </source>
</reference>
<dbReference type="PANTHER" id="PTHR24567:SF26">
    <property type="entry name" value="REGULATORY PROTEIN YEIL"/>
    <property type="match status" value="1"/>
</dbReference>
<dbReference type="SUPFAM" id="SSF46785">
    <property type="entry name" value="Winged helix' DNA-binding domain"/>
    <property type="match status" value="1"/>
</dbReference>
<dbReference type="SMART" id="SM00100">
    <property type="entry name" value="cNMP"/>
    <property type="match status" value="1"/>
</dbReference>
<dbReference type="InterPro" id="IPR036390">
    <property type="entry name" value="WH_DNA-bd_sf"/>
</dbReference>
<gene>
    <name evidence="7" type="ORF">BME96_18520</name>
</gene>
<name>A0AAC9J294_VIRHA</name>
<accession>A0AAC9J294</accession>
<feature type="domain" description="Cyclic nucleotide-binding" evidence="5">
    <location>
        <begin position="22"/>
        <end position="143"/>
    </location>
</feature>
<dbReference type="Pfam" id="PF13545">
    <property type="entry name" value="HTH_Crp_2"/>
    <property type="match status" value="1"/>
</dbReference>
<keyword evidence="2" id="KW-0238">DNA-binding</keyword>
<dbReference type="SUPFAM" id="SSF51206">
    <property type="entry name" value="cAMP-binding domain-like"/>
    <property type="match status" value="1"/>
</dbReference>
<dbReference type="CDD" id="cd00038">
    <property type="entry name" value="CAP_ED"/>
    <property type="match status" value="1"/>
</dbReference>
<keyword evidence="1" id="KW-0805">Transcription regulation</keyword>
<keyword evidence="4" id="KW-0804">Transcription</keyword>
<dbReference type="InterPro" id="IPR018490">
    <property type="entry name" value="cNMP-bd_dom_sf"/>
</dbReference>
<dbReference type="CDD" id="cd00092">
    <property type="entry name" value="HTH_CRP"/>
    <property type="match status" value="1"/>
</dbReference>